<evidence type="ECO:0000256" key="7">
    <source>
        <dbReference type="ARBA" id="ARBA00022679"/>
    </source>
</evidence>
<dbReference type="EMBL" id="CP112932">
    <property type="protein sequence ID" value="WPY00749.1"/>
    <property type="molecule type" value="Genomic_DNA"/>
</dbReference>
<dbReference type="InterPro" id="IPR015424">
    <property type="entry name" value="PyrdxlP-dep_Trfase"/>
</dbReference>
<proteinExistence type="inferred from homology"/>
<feature type="domain" description="Aminotransferase class I/classII large" evidence="15">
    <location>
        <begin position="32"/>
        <end position="370"/>
    </location>
</feature>
<dbReference type="InterPro" id="IPR015422">
    <property type="entry name" value="PyrdxlP-dep_Trfase_small"/>
</dbReference>
<gene>
    <name evidence="16" type="ORF">Trichorick_00635</name>
</gene>
<evidence type="ECO:0000256" key="8">
    <source>
        <dbReference type="ARBA" id="ARBA00022756"/>
    </source>
</evidence>
<evidence type="ECO:0000256" key="11">
    <source>
        <dbReference type="ARBA" id="ARBA00033381"/>
    </source>
</evidence>
<evidence type="ECO:0000256" key="9">
    <source>
        <dbReference type="ARBA" id="ARBA00022898"/>
    </source>
</evidence>
<feature type="transmembrane region" description="Helical" evidence="14">
    <location>
        <begin position="264"/>
        <end position="285"/>
    </location>
</feature>
<dbReference type="InterPro" id="IPR001917">
    <property type="entry name" value="Aminotrans_II_pyridoxalP_BS"/>
</dbReference>
<keyword evidence="14" id="KW-0812">Transmembrane</keyword>
<evidence type="ECO:0000256" key="12">
    <source>
        <dbReference type="ARBA" id="ARBA00047715"/>
    </source>
</evidence>
<dbReference type="InterPro" id="IPR050087">
    <property type="entry name" value="AON_synthase_class-II"/>
</dbReference>
<evidence type="ECO:0000259" key="15">
    <source>
        <dbReference type="Pfam" id="PF00155"/>
    </source>
</evidence>
<dbReference type="PANTHER" id="PTHR13693">
    <property type="entry name" value="CLASS II AMINOTRANSFERASE/8-AMINO-7-OXONONANOATE SYNTHASE"/>
    <property type="match status" value="1"/>
</dbReference>
<comment type="catalytic activity">
    <reaction evidence="12">
        <text>6-carboxyhexanoyl-[ACP] + L-alanine + H(+) = (8S)-8-amino-7-oxononanoate + holo-[ACP] + CO2</text>
        <dbReference type="Rhea" id="RHEA:42288"/>
        <dbReference type="Rhea" id="RHEA-COMP:9685"/>
        <dbReference type="Rhea" id="RHEA-COMP:9955"/>
        <dbReference type="ChEBI" id="CHEBI:15378"/>
        <dbReference type="ChEBI" id="CHEBI:16526"/>
        <dbReference type="ChEBI" id="CHEBI:57972"/>
        <dbReference type="ChEBI" id="CHEBI:64479"/>
        <dbReference type="ChEBI" id="CHEBI:78846"/>
        <dbReference type="ChEBI" id="CHEBI:149468"/>
        <dbReference type="EC" id="2.3.1.47"/>
    </reaction>
</comment>
<evidence type="ECO:0000313" key="17">
    <source>
        <dbReference type="Proteomes" id="UP001326613"/>
    </source>
</evidence>
<dbReference type="PROSITE" id="PS00599">
    <property type="entry name" value="AA_TRANSFER_CLASS_2"/>
    <property type="match status" value="1"/>
</dbReference>
<comment type="similarity">
    <text evidence="3">Belongs to the class-II pyridoxal-phosphate-dependent aminotransferase family. BioF subfamily.</text>
</comment>
<evidence type="ECO:0000256" key="13">
    <source>
        <dbReference type="RuleBase" id="RU003693"/>
    </source>
</evidence>
<keyword evidence="17" id="KW-1185">Reference proteome</keyword>
<dbReference type="PANTHER" id="PTHR13693:SF100">
    <property type="entry name" value="8-AMINO-7-OXONONANOATE SYNTHASE"/>
    <property type="match status" value="1"/>
</dbReference>
<accession>A0ABZ0UXE8</accession>
<evidence type="ECO:0000256" key="1">
    <source>
        <dbReference type="ARBA" id="ARBA00001933"/>
    </source>
</evidence>
<evidence type="ECO:0000256" key="5">
    <source>
        <dbReference type="ARBA" id="ARBA00013187"/>
    </source>
</evidence>
<evidence type="ECO:0000313" key="16">
    <source>
        <dbReference type="EMBL" id="WPY00749.1"/>
    </source>
</evidence>
<dbReference type="Proteomes" id="UP001326613">
    <property type="component" value="Chromosome"/>
</dbReference>
<comment type="cofactor">
    <cofactor evidence="1 13">
        <name>pyridoxal 5'-phosphate</name>
        <dbReference type="ChEBI" id="CHEBI:597326"/>
    </cofactor>
</comment>
<keyword evidence="14" id="KW-0472">Membrane</keyword>
<organism evidence="16 17">
    <name type="scientific">Candidatus Trichorickettsia mobilis</name>
    <dbReference type="NCBI Taxonomy" id="1346319"/>
    <lineage>
        <taxon>Bacteria</taxon>
        <taxon>Pseudomonadati</taxon>
        <taxon>Pseudomonadota</taxon>
        <taxon>Alphaproteobacteria</taxon>
        <taxon>Rickettsiales</taxon>
        <taxon>Rickettsiaceae</taxon>
        <taxon>Rickettsieae</taxon>
        <taxon>Candidatus Trichorickettsia</taxon>
    </lineage>
</organism>
<evidence type="ECO:0000256" key="3">
    <source>
        <dbReference type="ARBA" id="ARBA00010008"/>
    </source>
</evidence>
<evidence type="ECO:0000256" key="10">
    <source>
        <dbReference type="ARBA" id="ARBA00032610"/>
    </source>
</evidence>
<evidence type="ECO:0000256" key="2">
    <source>
        <dbReference type="ARBA" id="ARBA00004746"/>
    </source>
</evidence>
<keyword evidence="14" id="KW-1133">Transmembrane helix</keyword>
<dbReference type="Gene3D" id="3.40.640.10">
    <property type="entry name" value="Type I PLP-dependent aspartate aminotransferase-like (Major domain)"/>
    <property type="match status" value="1"/>
</dbReference>
<dbReference type="RefSeq" id="WP_323738794.1">
    <property type="nucleotide sequence ID" value="NZ_CP112932.1"/>
</dbReference>
<protein>
    <recommendedName>
        <fullName evidence="6">5-aminolevulinate synthase</fullName>
        <ecNumber evidence="5">2.3.1.47</ecNumber>
    </recommendedName>
    <alternativeName>
        <fullName evidence="10">7-keto-8-amino-pelargonic acid synthase</fullName>
    </alternativeName>
    <alternativeName>
        <fullName evidence="11">8-amino-7-ketopelargonate synthase</fullName>
    </alternativeName>
</protein>
<evidence type="ECO:0000256" key="14">
    <source>
        <dbReference type="SAM" id="Phobius"/>
    </source>
</evidence>
<dbReference type="SUPFAM" id="SSF53383">
    <property type="entry name" value="PLP-dependent transferases"/>
    <property type="match status" value="1"/>
</dbReference>
<keyword evidence="9 13" id="KW-0663">Pyridoxal phosphate</keyword>
<dbReference type="Pfam" id="PF00155">
    <property type="entry name" value="Aminotran_1_2"/>
    <property type="match status" value="1"/>
</dbReference>
<dbReference type="InterPro" id="IPR004839">
    <property type="entry name" value="Aminotransferase_I/II_large"/>
</dbReference>
<evidence type="ECO:0000256" key="6">
    <source>
        <dbReference type="ARBA" id="ARBA00017999"/>
    </source>
</evidence>
<evidence type="ECO:0000256" key="4">
    <source>
        <dbReference type="ARBA" id="ARBA00011738"/>
    </source>
</evidence>
<dbReference type="EC" id="2.3.1.47" evidence="5"/>
<keyword evidence="7" id="KW-0808">Transferase</keyword>
<comment type="pathway">
    <text evidence="2">Cofactor biosynthesis; biotin biosynthesis.</text>
</comment>
<keyword evidence="8" id="KW-0093">Biotin biosynthesis</keyword>
<comment type="subunit">
    <text evidence="4">Homodimer.</text>
</comment>
<dbReference type="InterPro" id="IPR015421">
    <property type="entry name" value="PyrdxlP-dep_Trfase_major"/>
</dbReference>
<dbReference type="Gene3D" id="3.90.1150.10">
    <property type="entry name" value="Aspartate Aminotransferase, domain 1"/>
    <property type="match status" value="1"/>
</dbReference>
<reference evidence="16 17" key="1">
    <citation type="submission" date="2022-10" db="EMBL/GenBank/DDBJ databases">
        <title>Host association and intracellularity evolved multiple times independently in the Rickettsiales.</title>
        <authorList>
            <person name="Castelli M."/>
            <person name="Nardi T."/>
            <person name="Gammuto L."/>
            <person name="Bellinzona G."/>
            <person name="Sabaneyeva E."/>
            <person name="Potekhin A."/>
            <person name="Serra V."/>
            <person name="Petroni G."/>
            <person name="Sassera D."/>
        </authorList>
    </citation>
    <scope>NUCLEOTIDE SEQUENCE [LARGE SCALE GENOMIC DNA]</scope>
    <source>
        <strain evidence="16 17">Kr 154-4</strain>
    </source>
</reference>
<name>A0ABZ0UXE8_9RICK</name>
<sequence>MHYDNKYTTYCLKLQNTAKYRQLPEISDVIQKDLIDFSSNDYLNLSRNKELLQAAKQAAEYYGVGSTGSRLLSGNSELFEEFERQIAKDKATQTALIWNSGFQANISALSSLLDEAVLGHKALVFCDRFNHSSLYQAIFLSKAELVRYQHNDMNHLAELLHKHTNDRRAKFIISETLYGMDGDQVPLLEITNLASQHQAFLYLDEAHATGILGVDGYGMSTDFNLENIPHLVMGTFSKAIGVSGAYTASNMQIKNYLINKSAGFIYSTALSPMIIGAAYYGWVLLKKLKQERQNLLQSANALREQIKQLGFDTGVSTTHIIPILLGAEKDVLNAQQILLNYGIIVAAIRPPTVPPNKSRLRIALTLKHQSVDFEKLLMALKYL</sequence>